<dbReference type="GO" id="GO:0005829">
    <property type="term" value="C:cytosol"/>
    <property type="evidence" value="ECO:0007669"/>
    <property type="project" value="TreeGrafter"/>
</dbReference>
<keyword evidence="6 18" id="KW-0235">DNA replication</keyword>
<keyword evidence="5 18" id="KW-0548">Nucleotidyltransferase</keyword>
<keyword evidence="8 17" id="KW-0479">Metal-binding</keyword>
<keyword evidence="7 18" id="KW-0540">Nuclease</keyword>
<evidence type="ECO:0000313" key="20">
    <source>
        <dbReference type="EMBL" id="KKB64045.1"/>
    </source>
</evidence>
<evidence type="ECO:0000256" key="16">
    <source>
        <dbReference type="PIRSR" id="PIRSR606309-2"/>
    </source>
</evidence>
<evidence type="ECO:0000256" key="7">
    <source>
        <dbReference type="ARBA" id="ARBA00022722"/>
    </source>
</evidence>
<keyword evidence="21" id="KW-1185">Reference proteome</keyword>
<feature type="binding site" evidence="16">
    <location>
        <position position="8"/>
    </location>
    <ligand>
        <name>substrate</name>
    </ligand>
</feature>
<dbReference type="Pfam" id="PF00929">
    <property type="entry name" value="RNase_T"/>
    <property type="match status" value="1"/>
</dbReference>
<sequence>MLRQLVFDTETTGLNPKTGDRIIEIGAVELVNRRLTGNNLHFYVNPERDSDPGALAVHGLTTDFLSDKPKFAEIAEALRDYVKGADLIIHNAPFDVAFMEAEFARLGWPPFVEHVGEIIDSLAMAKATFPGKRNSLDALCDRFGISNAHRTLHGALLDSELLAEVYLSLTRGQESLVIDGGDDHTDHASSGHAQAAKTAAATFASLSLPVLRATDDEAASHGALLAELDKASKGKCVWLAEPAAEAAAPTAA</sequence>
<dbReference type="FunFam" id="3.30.420.10:FF:000012">
    <property type="entry name" value="DNA polymerase III subunit epsilon"/>
    <property type="match status" value="1"/>
</dbReference>
<dbReference type="InterPro" id="IPR036397">
    <property type="entry name" value="RNaseH_sf"/>
</dbReference>
<evidence type="ECO:0000256" key="15">
    <source>
        <dbReference type="PIRSR" id="PIRSR606309-1"/>
    </source>
</evidence>
<evidence type="ECO:0000259" key="19">
    <source>
        <dbReference type="SMART" id="SM00479"/>
    </source>
</evidence>
<proteinExistence type="predicted"/>
<feature type="binding site" evidence="16">
    <location>
        <position position="158"/>
    </location>
    <ligand>
        <name>substrate</name>
    </ligand>
</feature>
<comment type="function">
    <text evidence="18">DNA polymerase III is a complex, multichain enzyme responsible for most of the replicative synthesis in bacteria. The epsilon subunit contain the editing function and is a proofreading 3'-5' exonuclease.</text>
</comment>
<feature type="binding site" evidence="17">
    <location>
        <position position="10"/>
    </location>
    <ligand>
        <name>a divalent metal cation</name>
        <dbReference type="ChEBI" id="CHEBI:60240"/>
        <label>1</label>
        <note>catalytic</note>
    </ligand>
</feature>
<dbReference type="EC" id="2.7.7.7" evidence="2 18"/>
<dbReference type="PATRIC" id="fig|28092.6.peg.1965"/>
<dbReference type="GO" id="GO:0046872">
    <property type="term" value="F:metal ion binding"/>
    <property type="evidence" value="ECO:0007669"/>
    <property type="project" value="UniProtKB-KW"/>
</dbReference>
<dbReference type="PANTHER" id="PTHR30231:SF41">
    <property type="entry name" value="DNA POLYMERASE III SUBUNIT EPSILON"/>
    <property type="match status" value="1"/>
</dbReference>
<evidence type="ECO:0000256" key="10">
    <source>
        <dbReference type="ARBA" id="ARBA00022839"/>
    </source>
</evidence>
<dbReference type="STRING" id="28092.WM40_08295"/>
<comment type="subunit">
    <text evidence="18">DNA polymerase III contains a core (composed of alpha, epsilon and theta chains) that associates with a tau subunit. This core dimerizes to form the POLIII' complex. PolIII' associates with the gamma complex (composed of gamma, delta, delta', psi and chi chains) and with the beta chain to form the complete DNA polymerase III complex.</text>
</comment>
<organism evidence="20 21">
    <name type="scientific">Robbsia andropogonis</name>
    <dbReference type="NCBI Taxonomy" id="28092"/>
    <lineage>
        <taxon>Bacteria</taxon>
        <taxon>Pseudomonadati</taxon>
        <taxon>Pseudomonadota</taxon>
        <taxon>Betaproteobacteria</taxon>
        <taxon>Burkholderiales</taxon>
        <taxon>Burkholderiaceae</taxon>
        <taxon>Robbsia</taxon>
    </lineage>
</organism>
<comment type="catalytic activity">
    <reaction evidence="14 18">
        <text>DNA(n) + a 2'-deoxyribonucleoside 5'-triphosphate = DNA(n+1) + diphosphate</text>
        <dbReference type="Rhea" id="RHEA:22508"/>
        <dbReference type="Rhea" id="RHEA-COMP:17339"/>
        <dbReference type="Rhea" id="RHEA-COMP:17340"/>
        <dbReference type="ChEBI" id="CHEBI:33019"/>
        <dbReference type="ChEBI" id="CHEBI:61560"/>
        <dbReference type="ChEBI" id="CHEBI:173112"/>
        <dbReference type="EC" id="2.7.7.7"/>
    </reaction>
</comment>
<evidence type="ECO:0000256" key="9">
    <source>
        <dbReference type="ARBA" id="ARBA00022801"/>
    </source>
</evidence>
<evidence type="ECO:0000256" key="18">
    <source>
        <dbReference type="RuleBase" id="RU364087"/>
    </source>
</evidence>
<dbReference type="Proteomes" id="UP000033618">
    <property type="component" value="Unassembled WGS sequence"/>
</dbReference>
<dbReference type="InterPro" id="IPR006309">
    <property type="entry name" value="DnaQ_proteo"/>
</dbReference>
<feature type="active site" description="Proton acceptor" evidence="15">
    <location>
        <position position="153"/>
    </location>
</feature>
<keyword evidence="11 17" id="KW-0460">Magnesium</keyword>
<feature type="binding site" evidence="16">
    <location>
        <position position="10"/>
    </location>
    <ligand>
        <name>substrate</name>
    </ligand>
</feature>
<keyword evidence="12 18" id="KW-0239">DNA-directed DNA polymerase</keyword>
<dbReference type="NCBIfam" id="TIGR00573">
    <property type="entry name" value="dnaq"/>
    <property type="match status" value="1"/>
</dbReference>
<keyword evidence="9 18" id="KW-0378">Hydrolase</keyword>
<evidence type="ECO:0000256" key="4">
    <source>
        <dbReference type="ARBA" id="ARBA00022679"/>
    </source>
</evidence>
<evidence type="ECO:0000256" key="5">
    <source>
        <dbReference type="ARBA" id="ARBA00022695"/>
    </source>
</evidence>
<feature type="binding site" evidence="17">
    <location>
        <position position="8"/>
    </location>
    <ligand>
        <name>a divalent metal cation</name>
        <dbReference type="ChEBI" id="CHEBI:60240"/>
        <label>1</label>
        <note>catalytic</note>
    </ligand>
</feature>
<feature type="domain" description="Exonuclease" evidence="19">
    <location>
        <begin position="3"/>
        <end position="175"/>
    </location>
</feature>
<reference evidence="20 21" key="1">
    <citation type="submission" date="2015-03" db="EMBL/GenBank/DDBJ databases">
        <title>Draft Genome Sequence of Burkholderia andropogonis type strain ICMP2807, isolated from Sorghum bicolor.</title>
        <authorList>
            <person name="Lopes-Santos L."/>
            <person name="Castro D.B."/>
            <person name="Ottoboni L.M."/>
            <person name="Park D."/>
            <person name="Weirc B.S."/>
            <person name="Destefano S.A."/>
        </authorList>
    </citation>
    <scope>NUCLEOTIDE SEQUENCE [LARGE SCALE GENOMIC DNA]</scope>
    <source>
        <strain evidence="20 21">ICMP2807</strain>
    </source>
</reference>
<comment type="caution">
    <text evidence="20">The sequence shown here is derived from an EMBL/GenBank/DDBJ whole genome shotgun (WGS) entry which is preliminary data.</text>
</comment>
<evidence type="ECO:0000256" key="11">
    <source>
        <dbReference type="ARBA" id="ARBA00022842"/>
    </source>
</evidence>
<accession>A0A0F5K2A1</accession>
<evidence type="ECO:0000256" key="12">
    <source>
        <dbReference type="ARBA" id="ARBA00022932"/>
    </source>
</evidence>
<dbReference type="InterPro" id="IPR012337">
    <property type="entry name" value="RNaseH-like_sf"/>
</dbReference>
<dbReference type="GO" id="GO:0003887">
    <property type="term" value="F:DNA-directed DNA polymerase activity"/>
    <property type="evidence" value="ECO:0007669"/>
    <property type="project" value="UniProtKB-KW"/>
</dbReference>
<dbReference type="PANTHER" id="PTHR30231">
    <property type="entry name" value="DNA POLYMERASE III SUBUNIT EPSILON"/>
    <property type="match status" value="1"/>
</dbReference>
<evidence type="ECO:0000256" key="2">
    <source>
        <dbReference type="ARBA" id="ARBA00012417"/>
    </source>
</evidence>
<dbReference type="RefSeq" id="WP_024901459.1">
    <property type="nucleotide sequence ID" value="NZ_CADFGU010000002.1"/>
</dbReference>
<comment type="cofactor">
    <cofactor evidence="1 18">
        <name>Mn(2+)</name>
        <dbReference type="ChEBI" id="CHEBI:29035"/>
    </cofactor>
</comment>
<evidence type="ECO:0000256" key="8">
    <source>
        <dbReference type="ARBA" id="ARBA00022723"/>
    </source>
</evidence>
<evidence type="ECO:0000256" key="17">
    <source>
        <dbReference type="PIRSR" id="PIRSR606309-3"/>
    </source>
</evidence>
<keyword evidence="10 18" id="KW-0269">Exonuclease</keyword>
<dbReference type="SUPFAM" id="SSF53098">
    <property type="entry name" value="Ribonuclease H-like"/>
    <property type="match status" value="1"/>
</dbReference>
<evidence type="ECO:0000256" key="1">
    <source>
        <dbReference type="ARBA" id="ARBA00001936"/>
    </source>
</evidence>
<feature type="binding site" evidence="17">
    <location>
        <position position="158"/>
    </location>
    <ligand>
        <name>a divalent metal cation</name>
        <dbReference type="ChEBI" id="CHEBI:60240"/>
        <label>1</label>
        <note>catalytic</note>
    </ligand>
</feature>
<evidence type="ECO:0000256" key="13">
    <source>
        <dbReference type="ARBA" id="ARBA00023211"/>
    </source>
</evidence>
<dbReference type="Gene3D" id="3.30.420.10">
    <property type="entry name" value="Ribonuclease H-like superfamily/Ribonuclease H"/>
    <property type="match status" value="1"/>
</dbReference>
<evidence type="ECO:0000256" key="3">
    <source>
        <dbReference type="ARBA" id="ARBA00020352"/>
    </source>
</evidence>
<dbReference type="NCBIfam" id="NF004316">
    <property type="entry name" value="PRK05711.1"/>
    <property type="match status" value="1"/>
</dbReference>
<dbReference type="AlphaFoldDB" id="A0A0F5K2A1"/>
<comment type="cofactor">
    <cofactor evidence="17">
        <name>Mg(2+)</name>
        <dbReference type="ChEBI" id="CHEBI:18420"/>
    </cofactor>
    <cofactor evidence="17">
        <name>Mn(2+)</name>
        <dbReference type="ChEBI" id="CHEBI:29035"/>
    </cofactor>
    <text evidence="17">Binds 2 divalent metal cations. Magnesium or manganese.</text>
</comment>
<feature type="binding site" evidence="16">
    <location>
        <position position="58"/>
    </location>
    <ligand>
        <name>substrate</name>
    </ligand>
</feature>
<dbReference type="OrthoDB" id="9804290at2"/>
<dbReference type="InterPro" id="IPR006054">
    <property type="entry name" value="DnaQ"/>
</dbReference>
<evidence type="ECO:0000313" key="21">
    <source>
        <dbReference type="Proteomes" id="UP000033618"/>
    </source>
</evidence>
<evidence type="ECO:0000256" key="6">
    <source>
        <dbReference type="ARBA" id="ARBA00022705"/>
    </source>
</evidence>
<name>A0A0F5K2A1_9BURK</name>
<dbReference type="NCBIfam" id="TIGR01406">
    <property type="entry name" value="dnaQ_proteo"/>
    <property type="match status" value="1"/>
</dbReference>
<keyword evidence="13 17" id="KW-0464">Manganese</keyword>
<dbReference type="InterPro" id="IPR013520">
    <property type="entry name" value="Ribonucl_H"/>
</dbReference>
<dbReference type="GO" id="GO:0045004">
    <property type="term" value="P:DNA replication proofreading"/>
    <property type="evidence" value="ECO:0007669"/>
    <property type="project" value="TreeGrafter"/>
</dbReference>
<protein>
    <recommendedName>
        <fullName evidence="3 18">DNA polymerase III subunit epsilon</fullName>
        <ecNumber evidence="2 18">2.7.7.7</ecNumber>
    </recommendedName>
</protein>
<keyword evidence="4 18" id="KW-0808">Transferase</keyword>
<dbReference type="EMBL" id="LAQU01000006">
    <property type="protein sequence ID" value="KKB64045.1"/>
    <property type="molecule type" value="Genomic_DNA"/>
</dbReference>
<dbReference type="GO" id="GO:0003677">
    <property type="term" value="F:DNA binding"/>
    <property type="evidence" value="ECO:0007669"/>
    <property type="project" value="InterPro"/>
</dbReference>
<dbReference type="CDD" id="cd06131">
    <property type="entry name" value="DNA_pol_III_epsilon_Ecoli_like"/>
    <property type="match status" value="1"/>
</dbReference>
<evidence type="ECO:0000256" key="14">
    <source>
        <dbReference type="ARBA" id="ARBA00049244"/>
    </source>
</evidence>
<gene>
    <name evidence="18" type="primary">dnaQ</name>
    <name evidence="20" type="ORF">WM40_08295</name>
</gene>
<dbReference type="GO" id="GO:0008408">
    <property type="term" value="F:3'-5' exonuclease activity"/>
    <property type="evidence" value="ECO:0007669"/>
    <property type="project" value="TreeGrafter"/>
</dbReference>
<dbReference type="SMART" id="SM00479">
    <property type="entry name" value="EXOIII"/>
    <property type="match status" value="1"/>
</dbReference>